<dbReference type="AlphaFoldDB" id="A0A9W6ESP2"/>
<evidence type="ECO:0000313" key="6">
    <source>
        <dbReference type="EMBL" id="GLB47256.1"/>
    </source>
</evidence>
<dbReference type="CDD" id="cd16393">
    <property type="entry name" value="SPO0J_N"/>
    <property type="match status" value="1"/>
</dbReference>
<evidence type="ECO:0000259" key="5">
    <source>
        <dbReference type="PROSITE" id="PS50943"/>
    </source>
</evidence>
<dbReference type="InterPro" id="IPR036086">
    <property type="entry name" value="ParB/Sulfiredoxin_sf"/>
</dbReference>
<sequence length="287" mass="32892">MANKKGLGRGIEALFADNQVSENNIDENVIEIPLTKLIPNPYQPRLKFDAQALDDLTRSIKKNGVFQPIIVRKLKPKADKYEIIAGERRFRASKKANRKSIPAIVRAATNPQMMEIAVMENLQRENLTPLEEAEAYNTLMTKLDITQSEVSKRLGKSRSYIANYLRLLGLPNEVKEMLEKRQLSMGQARTLLSIHNKDDLVKLARKVANKALTVREIQTEIDQLNHHPKKRTAKKRKSPAMIAHEEMLEDHLKTKVSINNRRGHGKIEINYKSKDDLDRILKLLHIN</sequence>
<dbReference type="Proteomes" id="UP001144204">
    <property type="component" value="Unassembled WGS sequence"/>
</dbReference>
<gene>
    <name evidence="6" type="ORF">WR164_12350</name>
</gene>
<reference evidence="6" key="2">
    <citation type="journal article" date="2023" name="PLoS ONE">
        <title>Philodulcilactobacillus myokoensis gen. nov., sp. nov., a fructophilic, acidophilic, and agar-phobic lactic acid bacterium isolated from fermented vegetable extracts.</title>
        <authorList>
            <person name="Kouya T."/>
            <person name="Ishiyama Y."/>
            <person name="Ohashi S."/>
            <person name="Kumakubo R."/>
            <person name="Yamazaki T."/>
            <person name="Otaki T."/>
        </authorList>
    </citation>
    <scope>NUCLEOTIDE SEQUENCE</scope>
    <source>
        <strain evidence="6">WR16-4</strain>
    </source>
</reference>
<dbReference type="InterPro" id="IPR003115">
    <property type="entry name" value="ParB_N"/>
</dbReference>
<evidence type="ECO:0000256" key="2">
    <source>
        <dbReference type="ARBA" id="ARBA00006295"/>
    </source>
</evidence>
<dbReference type="Pfam" id="PF23552">
    <property type="entry name" value="ParB_C"/>
    <property type="match status" value="1"/>
</dbReference>
<dbReference type="Gene3D" id="1.10.10.2830">
    <property type="match status" value="1"/>
</dbReference>
<keyword evidence="4" id="KW-0238">DNA-binding</keyword>
<reference evidence="6" key="1">
    <citation type="submission" date="2022-07" db="EMBL/GenBank/DDBJ databases">
        <authorList>
            <person name="Kouya T."/>
            <person name="Ishiyama Y."/>
        </authorList>
    </citation>
    <scope>NUCLEOTIDE SEQUENCE</scope>
    <source>
        <strain evidence="6">WR16-4</strain>
    </source>
</reference>
<dbReference type="FunFam" id="3.90.1530.30:FF:000001">
    <property type="entry name" value="Chromosome partitioning protein ParB"/>
    <property type="match status" value="1"/>
</dbReference>
<name>A0A9W6ESP2_9LACO</name>
<dbReference type="PROSITE" id="PS50943">
    <property type="entry name" value="HTH_CROC1"/>
    <property type="match status" value="1"/>
</dbReference>
<dbReference type="PANTHER" id="PTHR33375">
    <property type="entry name" value="CHROMOSOME-PARTITIONING PROTEIN PARB-RELATED"/>
    <property type="match status" value="1"/>
</dbReference>
<dbReference type="FunFam" id="1.10.10.2830:FF:000001">
    <property type="entry name" value="Chromosome partitioning protein ParB"/>
    <property type="match status" value="1"/>
</dbReference>
<dbReference type="InterPro" id="IPR050336">
    <property type="entry name" value="Chromosome_partition/occlusion"/>
</dbReference>
<feature type="domain" description="HTH cro/C1-type" evidence="5">
    <location>
        <begin position="139"/>
        <end position="166"/>
    </location>
</feature>
<dbReference type="RefSeq" id="WP_286136713.1">
    <property type="nucleotide sequence ID" value="NZ_BRPL01000002.1"/>
</dbReference>
<comment type="subcellular location">
    <subcellularLocation>
        <location evidence="1">Cytoplasm</location>
        <location evidence="1">Nucleoid</location>
    </subcellularLocation>
</comment>
<comment type="caution">
    <text evidence="6">The sequence shown here is derived from an EMBL/GenBank/DDBJ whole genome shotgun (WGS) entry which is preliminary data.</text>
</comment>
<accession>A0A9W6ESP2</accession>
<evidence type="ECO:0000256" key="1">
    <source>
        <dbReference type="ARBA" id="ARBA00004453"/>
    </source>
</evidence>
<dbReference type="Gene3D" id="3.90.1530.30">
    <property type="match status" value="1"/>
</dbReference>
<dbReference type="Pfam" id="PF17762">
    <property type="entry name" value="HTH_ParB"/>
    <property type="match status" value="1"/>
</dbReference>
<keyword evidence="3" id="KW-0159">Chromosome partition</keyword>
<proteinExistence type="inferred from homology"/>
<evidence type="ECO:0000256" key="4">
    <source>
        <dbReference type="ARBA" id="ARBA00023125"/>
    </source>
</evidence>
<dbReference type="GO" id="GO:0045881">
    <property type="term" value="P:positive regulation of sporulation resulting in formation of a cellular spore"/>
    <property type="evidence" value="ECO:0007669"/>
    <property type="project" value="TreeGrafter"/>
</dbReference>
<dbReference type="GO" id="GO:0007059">
    <property type="term" value="P:chromosome segregation"/>
    <property type="evidence" value="ECO:0007669"/>
    <property type="project" value="UniProtKB-KW"/>
</dbReference>
<dbReference type="NCBIfam" id="TIGR00180">
    <property type="entry name" value="parB_part"/>
    <property type="match status" value="1"/>
</dbReference>
<dbReference type="SUPFAM" id="SSF110849">
    <property type="entry name" value="ParB/Sulfiredoxin"/>
    <property type="match status" value="1"/>
</dbReference>
<dbReference type="PANTHER" id="PTHR33375:SF1">
    <property type="entry name" value="CHROMOSOME-PARTITIONING PROTEIN PARB-RELATED"/>
    <property type="match status" value="1"/>
</dbReference>
<dbReference type="InterPro" id="IPR001387">
    <property type="entry name" value="Cro/C1-type_HTH"/>
</dbReference>
<dbReference type="GO" id="GO:0003677">
    <property type="term" value="F:DNA binding"/>
    <property type="evidence" value="ECO:0007669"/>
    <property type="project" value="UniProtKB-KW"/>
</dbReference>
<dbReference type="EMBL" id="BRPL01000002">
    <property type="protein sequence ID" value="GLB47256.1"/>
    <property type="molecule type" value="Genomic_DNA"/>
</dbReference>
<evidence type="ECO:0000313" key="7">
    <source>
        <dbReference type="Proteomes" id="UP001144204"/>
    </source>
</evidence>
<dbReference type="InterPro" id="IPR041468">
    <property type="entry name" value="HTH_ParB/Spo0J"/>
</dbReference>
<dbReference type="InterPro" id="IPR057240">
    <property type="entry name" value="ParB_dimer_C"/>
</dbReference>
<dbReference type="Pfam" id="PF02195">
    <property type="entry name" value="ParB_N"/>
    <property type="match status" value="1"/>
</dbReference>
<dbReference type="InterPro" id="IPR004437">
    <property type="entry name" value="ParB/RepB/Spo0J"/>
</dbReference>
<comment type="similarity">
    <text evidence="2">Belongs to the ParB family.</text>
</comment>
<dbReference type="GO" id="GO:0005694">
    <property type="term" value="C:chromosome"/>
    <property type="evidence" value="ECO:0007669"/>
    <property type="project" value="TreeGrafter"/>
</dbReference>
<protein>
    <submittedName>
        <fullName evidence="6">Chromosome partitioning protein ParB</fullName>
    </submittedName>
</protein>
<dbReference type="SMART" id="SM00470">
    <property type="entry name" value="ParB"/>
    <property type="match status" value="1"/>
</dbReference>
<keyword evidence="7" id="KW-1185">Reference proteome</keyword>
<dbReference type="GO" id="GO:0009295">
    <property type="term" value="C:nucleoid"/>
    <property type="evidence" value="ECO:0007669"/>
    <property type="project" value="UniProtKB-SubCell"/>
</dbReference>
<evidence type="ECO:0000256" key="3">
    <source>
        <dbReference type="ARBA" id="ARBA00022829"/>
    </source>
</evidence>
<organism evidence="6 7">
    <name type="scientific">Philodulcilactobacillus myokoensis</name>
    <dbReference type="NCBI Taxonomy" id="2929573"/>
    <lineage>
        <taxon>Bacteria</taxon>
        <taxon>Bacillati</taxon>
        <taxon>Bacillota</taxon>
        <taxon>Bacilli</taxon>
        <taxon>Lactobacillales</taxon>
        <taxon>Lactobacillaceae</taxon>
        <taxon>Philodulcilactobacillus</taxon>
    </lineage>
</organism>